<comment type="pathway">
    <text evidence="3">Amino-acid biosynthesis; L-valine biosynthesis; L-valine from pyruvate: step 4/4.</text>
</comment>
<evidence type="ECO:0000256" key="1">
    <source>
        <dbReference type="ARBA" id="ARBA00001933"/>
    </source>
</evidence>
<evidence type="ECO:0000256" key="15">
    <source>
        <dbReference type="PIRSR" id="PIRSR006468-1"/>
    </source>
</evidence>
<dbReference type="Proteomes" id="UP000014387">
    <property type="component" value="Unassembled WGS sequence"/>
</dbReference>
<evidence type="ECO:0000313" key="16">
    <source>
        <dbReference type="EMBL" id="EPD29423.1"/>
    </source>
</evidence>
<dbReference type="PANTHER" id="PTHR11825:SF44">
    <property type="entry name" value="BRANCHED-CHAIN-AMINO-ACID AMINOTRANSFERASE"/>
    <property type="match status" value="1"/>
</dbReference>
<dbReference type="NCBIfam" id="TIGR01123">
    <property type="entry name" value="ilvE_II"/>
    <property type="match status" value="1"/>
</dbReference>
<evidence type="ECO:0000256" key="5">
    <source>
        <dbReference type="ARBA" id="ARBA00009320"/>
    </source>
</evidence>
<feature type="modified residue" description="N6-(pyridoxal phosphate)lysine" evidence="15">
    <location>
        <position position="225"/>
    </location>
</feature>
<keyword evidence="10" id="KW-0663">Pyridoxal phosphate</keyword>
<comment type="cofactor">
    <cofactor evidence="1">
        <name>pyridoxal 5'-phosphate</name>
        <dbReference type="ChEBI" id="CHEBI:597326"/>
    </cofactor>
</comment>
<reference evidence="16 17" key="1">
    <citation type="submission" date="2013-05" db="EMBL/GenBank/DDBJ databases">
        <title>The Genome Sequence of Actinomyces europaeus ACS-120-V-COL10B.</title>
        <authorList>
            <consortium name="The Broad Institute Genomics Platform"/>
            <person name="Earl A."/>
            <person name="Ward D."/>
            <person name="Feldgarden M."/>
            <person name="Gevers D."/>
            <person name="Saerens B."/>
            <person name="Vaneechoutte M."/>
            <person name="Walker B."/>
            <person name="Young S."/>
            <person name="Zeng Q."/>
            <person name="Gargeya S."/>
            <person name="Fitzgerald M."/>
            <person name="Haas B."/>
            <person name="Abouelleil A."/>
            <person name="Allen A.W."/>
            <person name="Alvarado L."/>
            <person name="Arachchi H.M."/>
            <person name="Berlin A.M."/>
            <person name="Chapman S.B."/>
            <person name="Gainer-Dewar J."/>
            <person name="Goldberg J."/>
            <person name="Griggs A."/>
            <person name="Gujja S."/>
            <person name="Hansen M."/>
            <person name="Howarth C."/>
            <person name="Imamovic A."/>
            <person name="Ireland A."/>
            <person name="Larimer J."/>
            <person name="McCowan C."/>
            <person name="Murphy C."/>
            <person name="Pearson M."/>
            <person name="Poon T.W."/>
            <person name="Priest M."/>
            <person name="Roberts A."/>
            <person name="Saif S."/>
            <person name="Shea T."/>
            <person name="Sisk P."/>
            <person name="Sykes S."/>
            <person name="Wortman J."/>
            <person name="Nusbaum C."/>
            <person name="Birren B."/>
        </authorList>
    </citation>
    <scope>NUCLEOTIDE SEQUENCE [LARGE SCALE GENOMIC DNA]</scope>
    <source>
        <strain evidence="16 17">ACS-120-V-Col10b</strain>
    </source>
</reference>
<comment type="catalytic activity">
    <reaction evidence="12">
        <text>L-valine + 2-oxoglutarate = 3-methyl-2-oxobutanoate + L-glutamate</text>
        <dbReference type="Rhea" id="RHEA:24813"/>
        <dbReference type="ChEBI" id="CHEBI:11851"/>
        <dbReference type="ChEBI" id="CHEBI:16810"/>
        <dbReference type="ChEBI" id="CHEBI:29985"/>
        <dbReference type="ChEBI" id="CHEBI:57762"/>
        <dbReference type="EC" id="2.6.1.42"/>
    </reaction>
</comment>
<dbReference type="RefSeq" id="WP_016444945.1">
    <property type="nucleotide sequence ID" value="NZ_KE150268.1"/>
</dbReference>
<evidence type="ECO:0000256" key="10">
    <source>
        <dbReference type="ARBA" id="ARBA00022898"/>
    </source>
</evidence>
<evidence type="ECO:0000256" key="13">
    <source>
        <dbReference type="ARBA" id="ARBA00048798"/>
    </source>
</evidence>
<comment type="caution">
    <text evidence="16">The sequence shown here is derived from an EMBL/GenBank/DDBJ whole genome shotgun (WGS) entry which is preliminary data.</text>
</comment>
<dbReference type="CDD" id="cd01557">
    <property type="entry name" value="BCAT_beta_family"/>
    <property type="match status" value="1"/>
</dbReference>
<comment type="catalytic activity">
    <reaction evidence="13">
        <text>L-isoleucine + 2-oxoglutarate = (S)-3-methyl-2-oxopentanoate + L-glutamate</text>
        <dbReference type="Rhea" id="RHEA:24801"/>
        <dbReference type="ChEBI" id="CHEBI:16810"/>
        <dbReference type="ChEBI" id="CHEBI:29985"/>
        <dbReference type="ChEBI" id="CHEBI:35146"/>
        <dbReference type="ChEBI" id="CHEBI:58045"/>
        <dbReference type="EC" id="2.6.1.42"/>
    </reaction>
</comment>
<comment type="catalytic activity">
    <reaction evidence="14">
        <text>L-leucine + 2-oxoglutarate = 4-methyl-2-oxopentanoate + L-glutamate</text>
        <dbReference type="Rhea" id="RHEA:18321"/>
        <dbReference type="ChEBI" id="CHEBI:16810"/>
        <dbReference type="ChEBI" id="CHEBI:17865"/>
        <dbReference type="ChEBI" id="CHEBI:29985"/>
        <dbReference type="ChEBI" id="CHEBI:57427"/>
        <dbReference type="EC" id="2.6.1.42"/>
    </reaction>
</comment>
<dbReference type="Gene3D" id="3.20.10.10">
    <property type="entry name" value="D-amino Acid Aminotransferase, subunit A, domain 2"/>
    <property type="match status" value="1"/>
</dbReference>
<evidence type="ECO:0000256" key="8">
    <source>
        <dbReference type="ARBA" id="ARBA00022605"/>
    </source>
</evidence>
<dbReference type="InterPro" id="IPR036038">
    <property type="entry name" value="Aminotransferase-like"/>
</dbReference>
<evidence type="ECO:0000256" key="12">
    <source>
        <dbReference type="ARBA" id="ARBA00048212"/>
    </source>
</evidence>
<evidence type="ECO:0000256" key="9">
    <source>
        <dbReference type="ARBA" id="ARBA00022679"/>
    </source>
</evidence>
<evidence type="ECO:0000256" key="11">
    <source>
        <dbReference type="ARBA" id="ARBA00023304"/>
    </source>
</evidence>
<dbReference type="EMBL" id="AGWN01000004">
    <property type="protein sequence ID" value="EPD29423.1"/>
    <property type="molecule type" value="Genomic_DNA"/>
</dbReference>
<keyword evidence="9" id="KW-0808">Transferase</keyword>
<keyword evidence="11" id="KW-0100">Branched-chain amino acid biosynthesis</keyword>
<dbReference type="InterPro" id="IPR043131">
    <property type="entry name" value="BCAT-like_N"/>
</dbReference>
<comment type="pathway">
    <text evidence="4">Amino-acid biosynthesis; L-leucine biosynthesis; L-leucine from 3-methyl-2-oxobutanoate: step 4/4.</text>
</comment>
<dbReference type="PIRSF" id="PIRSF006468">
    <property type="entry name" value="BCAT1"/>
    <property type="match status" value="1"/>
</dbReference>
<protein>
    <recommendedName>
        <fullName evidence="6">branched-chain-amino-acid transaminase</fullName>
        <ecNumber evidence="6">2.6.1.42</ecNumber>
    </recommendedName>
</protein>
<dbReference type="AlphaFoldDB" id="A0A9W5RCX6"/>
<proteinExistence type="inferred from homology"/>
<sequence length="383" mass="41473">MTDGLTHNMTALEAAGERALPAAEDVAKRFKVLPHPAPASDEAWAKAMEELDFGAAYSDHMARAVWTKGEGWHSKQIVPFGPLTLSPAAAVLHYGQEIFEGMKAYRHDDGSIWTFRPAYNAARFNASAKRMCMPQLEVEDFVGAIAALVKEDAKWVPTPFGSSLYLRPVMFASEAFLGVHAASEYTFLTIATPVGLYFKDGLSPVSIWVADDYHRAGPGGTGAAKTGGNYAGALLPQEKAAEAGFDQVCFLDARENQYLEELGGMNVFVVRSDGSVVTPALTGTILEGSTRSAIIRLLRDRGTPVFEERIRLADLADDIKRGEVTEMFACGTAAVVTPIGRLASTDFDLEIPGTAVTLSVYNQLVGIQNGEEPDPYNWLYRIA</sequence>
<dbReference type="InterPro" id="IPR033939">
    <property type="entry name" value="BCAT_family"/>
</dbReference>
<dbReference type="GO" id="GO:0004084">
    <property type="term" value="F:branched-chain-amino-acid transaminase activity"/>
    <property type="evidence" value="ECO:0007669"/>
    <property type="project" value="UniProtKB-EC"/>
</dbReference>
<name>A0A9W5RCX6_9ACTO</name>
<keyword evidence="7 16" id="KW-0032">Aminotransferase</keyword>
<accession>A0A9W5RCX6</accession>
<comment type="pathway">
    <text evidence="2">Amino-acid biosynthesis; L-isoleucine biosynthesis; L-isoleucine from 2-oxobutanoate: step 4/4.</text>
</comment>
<evidence type="ECO:0000256" key="14">
    <source>
        <dbReference type="ARBA" id="ARBA00049229"/>
    </source>
</evidence>
<dbReference type="InterPro" id="IPR005786">
    <property type="entry name" value="B_amino_transII"/>
</dbReference>
<comment type="similarity">
    <text evidence="5">Belongs to the class-IV pyridoxal-phosphate-dependent aminotransferase family.</text>
</comment>
<dbReference type="GO" id="GO:0008652">
    <property type="term" value="P:amino acid biosynthetic process"/>
    <property type="evidence" value="ECO:0007669"/>
    <property type="project" value="UniProtKB-KW"/>
</dbReference>
<evidence type="ECO:0000256" key="3">
    <source>
        <dbReference type="ARBA" id="ARBA00004931"/>
    </source>
</evidence>
<dbReference type="SUPFAM" id="SSF56752">
    <property type="entry name" value="D-aminoacid aminotransferase-like PLP-dependent enzymes"/>
    <property type="match status" value="1"/>
</dbReference>
<dbReference type="Gene3D" id="3.30.470.10">
    <property type="match status" value="1"/>
</dbReference>
<dbReference type="Pfam" id="PF01063">
    <property type="entry name" value="Aminotran_4"/>
    <property type="match status" value="1"/>
</dbReference>
<evidence type="ECO:0000313" key="17">
    <source>
        <dbReference type="Proteomes" id="UP000014387"/>
    </source>
</evidence>
<dbReference type="NCBIfam" id="NF009897">
    <property type="entry name" value="PRK13357.1"/>
    <property type="match status" value="1"/>
</dbReference>
<dbReference type="InterPro" id="IPR001544">
    <property type="entry name" value="Aminotrans_IV"/>
</dbReference>
<evidence type="ECO:0000256" key="6">
    <source>
        <dbReference type="ARBA" id="ARBA00013053"/>
    </source>
</evidence>
<dbReference type="EC" id="2.6.1.42" evidence="6"/>
<dbReference type="PANTHER" id="PTHR11825">
    <property type="entry name" value="SUBGROUP IIII AMINOTRANSFERASE"/>
    <property type="match status" value="1"/>
</dbReference>
<evidence type="ECO:0000256" key="7">
    <source>
        <dbReference type="ARBA" id="ARBA00022576"/>
    </source>
</evidence>
<gene>
    <name evidence="16" type="ORF">HMPREF9238_01624</name>
</gene>
<evidence type="ECO:0000256" key="4">
    <source>
        <dbReference type="ARBA" id="ARBA00005072"/>
    </source>
</evidence>
<dbReference type="OrthoDB" id="9804984at2"/>
<organism evidence="16 17">
    <name type="scientific">Gleimia europaea ACS-120-V-Col10b</name>
    <dbReference type="NCBI Taxonomy" id="883069"/>
    <lineage>
        <taxon>Bacteria</taxon>
        <taxon>Bacillati</taxon>
        <taxon>Actinomycetota</taxon>
        <taxon>Actinomycetes</taxon>
        <taxon>Actinomycetales</taxon>
        <taxon>Actinomycetaceae</taxon>
        <taxon>Gleimia</taxon>
    </lineage>
</organism>
<dbReference type="InterPro" id="IPR043132">
    <property type="entry name" value="BCAT-like_C"/>
</dbReference>
<dbReference type="GO" id="GO:0009082">
    <property type="term" value="P:branched-chain amino acid biosynthetic process"/>
    <property type="evidence" value="ECO:0007669"/>
    <property type="project" value="UniProtKB-KW"/>
</dbReference>
<keyword evidence="8" id="KW-0028">Amino-acid biosynthesis</keyword>
<evidence type="ECO:0000256" key="2">
    <source>
        <dbReference type="ARBA" id="ARBA00004824"/>
    </source>
</evidence>
<keyword evidence="17" id="KW-1185">Reference proteome</keyword>